<dbReference type="Proteomes" id="UP001376459">
    <property type="component" value="Unassembled WGS sequence"/>
</dbReference>
<proteinExistence type="predicted"/>
<gene>
    <name evidence="4" type="ORF">WKI71_43190</name>
</gene>
<dbReference type="Pfam" id="PF00550">
    <property type="entry name" value="PP-binding"/>
    <property type="match status" value="1"/>
</dbReference>
<dbReference type="PANTHER" id="PTHR45527:SF1">
    <property type="entry name" value="FATTY ACID SYNTHASE"/>
    <property type="match status" value="1"/>
</dbReference>
<reference evidence="4 5" key="1">
    <citation type="submission" date="2024-03" db="EMBL/GenBank/DDBJ databases">
        <title>Novel Streptomyces species of biotechnological and ecological value are a feature of Machair soil.</title>
        <authorList>
            <person name="Prole J.R."/>
            <person name="Goodfellow M."/>
            <person name="Allenby N."/>
            <person name="Ward A.C."/>
        </authorList>
    </citation>
    <scope>NUCLEOTIDE SEQUENCE [LARGE SCALE GENOMIC DNA]</scope>
    <source>
        <strain evidence="4 5">MS1.AVA.1</strain>
    </source>
</reference>
<comment type="caution">
    <text evidence="4">The sequence shown here is derived from an EMBL/GenBank/DDBJ whole genome shotgun (WGS) entry which is preliminary data.</text>
</comment>
<evidence type="ECO:0000259" key="3">
    <source>
        <dbReference type="PROSITE" id="PS50075"/>
    </source>
</evidence>
<accession>A0ABU8UWU8</accession>
<evidence type="ECO:0000256" key="1">
    <source>
        <dbReference type="ARBA" id="ARBA00022450"/>
    </source>
</evidence>
<name>A0ABU8UWU8_9ACTN</name>
<keyword evidence="2" id="KW-0597">Phosphoprotein</keyword>
<keyword evidence="5" id="KW-1185">Reference proteome</keyword>
<dbReference type="PANTHER" id="PTHR45527">
    <property type="entry name" value="NONRIBOSOMAL PEPTIDE SYNTHETASE"/>
    <property type="match status" value="1"/>
</dbReference>
<dbReference type="InterPro" id="IPR036736">
    <property type="entry name" value="ACP-like_sf"/>
</dbReference>
<dbReference type="SMART" id="SM00823">
    <property type="entry name" value="PKS_PP"/>
    <property type="match status" value="1"/>
</dbReference>
<evidence type="ECO:0000313" key="4">
    <source>
        <dbReference type="EMBL" id="MEJ8672685.1"/>
    </source>
</evidence>
<dbReference type="SUPFAM" id="SSF47336">
    <property type="entry name" value="ACP-like"/>
    <property type="match status" value="1"/>
</dbReference>
<sequence length="147" mass="16091">MTDEDDLLEAVRGAWAETLGIDTEDVPLDQGFFDAGGNSLLLVLLWEQLDELTNHSVQATDLFQHPTVRAQVQLLVADLMSSTLYQLFADTADRQPDAPAVELPDKTLTYRQVRNAAEAVAEQIRDAHPPVARVGLFATRSTVAFAG</sequence>
<dbReference type="PROSITE" id="PS50075">
    <property type="entry name" value="CARRIER"/>
    <property type="match status" value="1"/>
</dbReference>
<dbReference type="InterPro" id="IPR009081">
    <property type="entry name" value="PP-bd_ACP"/>
</dbReference>
<evidence type="ECO:0000256" key="2">
    <source>
        <dbReference type="ARBA" id="ARBA00022553"/>
    </source>
</evidence>
<organism evidence="4 5">
    <name type="scientific">Streptomyces machairae</name>
    <dbReference type="NCBI Taxonomy" id="3134109"/>
    <lineage>
        <taxon>Bacteria</taxon>
        <taxon>Bacillati</taxon>
        <taxon>Actinomycetota</taxon>
        <taxon>Actinomycetes</taxon>
        <taxon>Kitasatosporales</taxon>
        <taxon>Streptomycetaceae</taxon>
        <taxon>Streptomyces</taxon>
    </lineage>
</organism>
<keyword evidence="1" id="KW-0596">Phosphopantetheine</keyword>
<dbReference type="EMBL" id="JBBKAK010000001">
    <property type="protein sequence ID" value="MEJ8672685.1"/>
    <property type="molecule type" value="Genomic_DNA"/>
</dbReference>
<dbReference type="Gene3D" id="3.40.50.12780">
    <property type="entry name" value="N-terminal domain of ligase-like"/>
    <property type="match status" value="1"/>
</dbReference>
<evidence type="ECO:0000313" key="5">
    <source>
        <dbReference type="Proteomes" id="UP001376459"/>
    </source>
</evidence>
<dbReference type="InterPro" id="IPR020806">
    <property type="entry name" value="PKS_PP-bd"/>
</dbReference>
<feature type="domain" description="Carrier" evidence="3">
    <location>
        <begin position="2"/>
        <end position="79"/>
    </location>
</feature>
<dbReference type="SUPFAM" id="SSF56801">
    <property type="entry name" value="Acetyl-CoA synthetase-like"/>
    <property type="match status" value="1"/>
</dbReference>
<dbReference type="Gene3D" id="1.10.1200.10">
    <property type="entry name" value="ACP-like"/>
    <property type="match status" value="1"/>
</dbReference>
<dbReference type="InterPro" id="IPR042099">
    <property type="entry name" value="ANL_N_sf"/>
</dbReference>
<protein>
    <submittedName>
        <fullName evidence="4">Phosphopantetheine-binding protein</fullName>
    </submittedName>
</protein>